<dbReference type="InterPro" id="IPR040198">
    <property type="entry name" value="Fido_containing"/>
</dbReference>
<dbReference type="SUPFAM" id="SSF140931">
    <property type="entry name" value="Fic-like"/>
    <property type="match status" value="1"/>
</dbReference>
<organism evidence="2 3">
    <name type="scientific">Amycolatopsis speibonae</name>
    <dbReference type="NCBI Taxonomy" id="1450224"/>
    <lineage>
        <taxon>Bacteria</taxon>
        <taxon>Bacillati</taxon>
        <taxon>Actinomycetota</taxon>
        <taxon>Actinomycetes</taxon>
        <taxon>Pseudonocardiales</taxon>
        <taxon>Pseudonocardiaceae</taxon>
        <taxon>Amycolatopsis</taxon>
    </lineage>
</organism>
<dbReference type="Pfam" id="PF13784">
    <property type="entry name" value="Fic_N"/>
    <property type="match status" value="1"/>
</dbReference>
<comment type="caution">
    <text evidence="2">The sequence shown here is derived from an EMBL/GenBank/DDBJ whole genome shotgun (WGS) entry which is preliminary data.</text>
</comment>
<keyword evidence="3" id="KW-1185">Reference proteome</keyword>
<dbReference type="PANTHER" id="PTHR13504:SF38">
    <property type="entry name" value="FIDO DOMAIN-CONTAINING PROTEIN"/>
    <property type="match status" value="1"/>
</dbReference>
<dbReference type="Proteomes" id="UP001595645">
    <property type="component" value="Unassembled WGS sequence"/>
</dbReference>
<dbReference type="InterPro" id="IPR003812">
    <property type="entry name" value="Fido"/>
</dbReference>
<evidence type="ECO:0000313" key="3">
    <source>
        <dbReference type="Proteomes" id="UP001595645"/>
    </source>
</evidence>
<gene>
    <name evidence="2" type="ORF">ACFOSH_10110</name>
</gene>
<dbReference type="PANTHER" id="PTHR13504">
    <property type="entry name" value="FIDO DOMAIN-CONTAINING PROTEIN DDB_G0283145"/>
    <property type="match status" value="1"/>
</dbReference>
<feature type="domain" description="Fido" evidence="1">
    <location>
        <begin position="129"/>
        <end position="280"/>
    </location>
</feature>
<dbReference type="InterPro" id="IPR026287">
    <property type="entry name" value="SoFic-like"/>
</dbReference>
<dbReference type="PIRSF" id="PIRSF038925">
    <property type="entry name" value="AMP-prot_trans"/>
    <property type="match status" value="1"/>
</dbReference>
<accession>A0ABV7NSL7</accession>
<sequence>MRTAAVSERQRSHLVRSDRGYQAFVPPPLPPDVEFDLGLASALSAADRAVGELAGIGRTLPSAAFLVHSMVRREAVLSSRIEGTEATMSELVLFELQPTASKQGSDVEEVLNYVTALGHVLAPDRRLPLSLPLLHEAHQVLLTGVRGGYATPGEFRRSQNWIGPPGRVLDTASYVPPPPELLWDCLGAFEKYLHAEHVLPPLITIACLHYQFEAIHPFIDGNGRVGRLLVTLLLVEWGLLPAPLLDLSAYLEPRRDEYYARLLAVSTKGDWTGWIRFFLSVLENQAIDARNRAIALHSLRQEYRTRATSARTSSLLPQLVDALFESPAMTINRAAKVLGITHRAATQNVLKLVDAGVLTEIQSPGRVRLFLAEEILRTLDGDGS</sequence>
<dbReference type="PROSITE" id="PS51459">
    <property type="entry name" value="FIDO"/>
    <property type="match status" value="1"/>
</dbReference>
<evidence type="ECO:0000259" key="1">
    <source>
        <dbReference type="PROSITE" id="PS51459"/>
    </source>
</evidence>
<dbReference type="InterPro" id="IPR025758">
    <property type="entry name" value="Fic/DOC_N"/>
</dbReference>
<dbReference type="EMBL" id="JBHRWK010000014">
    <property type="protein sequence ID" value="MFC3449783.1"/>
    <property type="molecule type" value="Genomic_DNA"/>
</dbReference>
<evidence type="ECO:0000313" key="2">
    <source>
        <dbReference type="EMBL" id="MFC3449783.1"/>
    </source>
</evidence>
<name>A0ABV7NSL7_9PSEU</name>
<protein>
    <submittedName>
        <fullName evidence="2">Fic family protein</fullName>
    </submittedName>
</protein>
<dbReference type="Pfam" id="PF02661">
    <property type="entry name" value="Fic"/>
    <property type="match status" value="1"/>
</dbReference>
<reference evidence="3" key="1">
    <citation type="journal article" date="2019" name="Int. J. Syst. Evol. Microbiol.">
        <title>The Global Catalogue of Microorganisms (GCM) 10K type strain sequencing project: providing services to taxonomists for standard genome sequencing and annotation.</title>
        <authorList>
            <consortium name="The Broad Institute Genomics Platform"/>
            <consortium name="The Broad Institute Genome Sequencing Center for Infectious Disease"/>
            <person name="Wu L."/>
            <person name="Ma J."/>
        </authorList>
    </citation>
    <scope>NUCLEOTIDE SEQUENCE [LARGE SCALE GENOMIC DNA]</scope>
    <source>
        <strain evidence="3">CGMCC 4.7676</strain>
    </source>
</reference>
<proteinExistence type="predicted"/>
<dbReference type="InterPro" id="IPR036597">
    <property type="entry name" value="Fido-like_dom_sf"/>
</dbReference>
<dbReference type="Gene3D" id="1.10.3290.10">
    <property type="entry name" value="Fido-like domain"/>
    <property type="match status" value="1"/>
</dbReference>